<dbReference type="InterPro" id="IPR051172">
    <property type="entry name" value="Chlamydia_OmcB"/>
</dbReference>
<keyword evidence="3" id="KW-1185">Reference proteome</keyword>
<dbReference type="Proteomes" id="UP000662314">
    <property type="component" value="Unassembled WGS sequence"/>
</dbReference>
<evidence type="ECO:0000259" key="1">
    <source>
        <dbReference type="Pfam" id="PF01345"/>
    </source>
</evidence>
<gene>
    <name evidence="2" type="ORF">I8752_09775</name>
</gene>
<comment type="caution">
    <text evidence="2">The sequence shown here is derived from an EMBL/GenBank/DDBJ whole genome shotgun (WGS) entry which is preliminary data.</text>
</comment>
<evidence type="ECO:0000313" key="3">
    <source>
        <dbReference type="Proteomes" id="UP000662314"/>
    </source>
</evidence>
<dbReference type="PANTHER" id="PTHR34819:SF3">
    <property type="entry name" value="CELL SURFACE PROTEIN"/>
    <property type="match status" value="1"/>
</dbReference>
<dbReference type="EMBL" id="JAECZA010000029">
    <property type="protein sequence ID" value="MBH8573296.1"/>
    <property type="molecule type" value="Genomic_DNA"/>
</dbReference>
<accession>A0A8J7LDQ5</accession>
<dbReference type="Gene3D" id="2.60.40.740">
    <property type="match status" value="1"/>
</dbReference>
<dbReference type="InterPro" id="IPR001434">
    <property type="entry name" value="OmcB-like_DUF11"/>
</dbReference>
<evidence type="ECO:0000313" key="2">
    <source>
        <dbReference type="EMBL" id="MBH8573296.1"/>
    </source>
</evidence>
<reference evidence="2 3" key="1">
    <citation type="journal article" date="2021" name="Int. J. Syst. Evol. Microbiol.">
        <title>Amazonocrinis nigriterrae gen. nov., sp. nov., Atlanticothrix silvestris gen. nov., sp. nov. and Dendronalium phyllosphericum gen. nov., sp. nov., nostocacean cyanobacteria from Brazilian environments.</title>
        <authorList>
            <person name="Alvarenga D.O."/>
            <person name="Andreote A.P.D."/>
            <person name="Branco L.H.Z."/>
            <person name="Delbaje E."/>
            <person name="Cruz R.B."/>
            <person name="Varani A.M."/>
            <person name="Fiore M.F."/>
        </authorList>
    </citation>
    <scope>NUCLEOTIDE SEQUENCE [LARGE SCALE GENOMIC DNA]</scope>
    <source>
        <strain evidence="2 3">CENA369</strain>
    </source>
</reference>
<dbReference type="NCBIfam" id="TIGR01451">
    <property type="entry name" value="B_ant_repeat"/>
    <property type="match status" value="2"/>
</dbReference>
<proteinExistence type="predicted"/>
<dbReference type="PANTHER" id="PTHR34819">
    <property type="entry name" value="LARGE CYSTEINE-RICH PERIPLASMIC PROTEIN OMCB"/>
    <property type="match status" value="1"/>
</dbReference>
<name>A0A8J7LDQ5_9NOST</name>
<feature type="domain" description="DUF11" evidence="1">
    <location>
        <begin position="555"/>
        <end position="662"/>
    </location>
</feature>
<organism evidence="2 3">
    <name type="scientific">Dendronalium phyllosphericum CENA369</name>
    <dbReference type="NCBI Taxonomy" id="1725256"/>
    <lineage>
        <taxon>Bacteria</taxon>
        <taxon>Bacillati</taxon>
        <taxon>Cyanobacteriota</taxon>
        <taxon>Cyanophyceae</taxon>
        <taxon>Nostocales</taxon>
        <taxon>Nostocaceae</taxon>
        <taxon>Dendronalium</taxon>
        <taxon>Dendronalium phyllosphericum</taxon>
    </lineage>
</organism>
<dbReference type="Pfam" id="PF01345">
    <property type="entry name" value="DUF11"/>
    <property type="match status" value="1"/>
</dbReference>
<dbReference type="AlphaFoldDB" id="A0A8J7LDQ5"/>
<protein>
    <submittedName>
        <fullName evidence="2">DUF11 domain-containing protein</fullName>
    </submittedName>
</protein>
<dbReference type="InterPro" id="IPR047589">
    <property type="entry name" value="DUF11_rpt"/>
</dbReference>
<sequence length="924" mass="97507">MNIRMKRPFSSSYKGKLLGSFAFVLCILGQGIQPSWAEGSKELVADGGYRPYLEWANTTTAGITRQTTLQVYVQAGEIVNLGSSVPTSANGTKDIVYSSPFGGQNGSCDVLASGFGLIDTVAKESAGPLPNAGGYTPCSFTATETGIYKVEFHAPNTTNNPPPRTTTAAFPTDGSQNAGVAAWDITVKDSSNNTKKGRVFTNYIAMNMGANASGSTPIALNSKLYIQTKDGYRYETDMNGVDPFGFIFFANSRGYLDKTNNSTLYHSAGGATDNNLNFAGNVRVQDPTVADTATDITHLVFFNRPDTATLSYLGIDTQASIPTPPTNFQFTGKNGGSGNQTYVGVGGYFSFDSSSSGSYQIIIDTNNDGIYDPSSDRVLQNILSFGSNVVSWDGKDASGTDVQPLPSNAPYKAQIITRAGEYHFPMLDAENNPLGFRITMENPPAAFPSLTDQNGQQISSTTVYYNDNNYTTANATSINLNGTGATNPRNAARGINSATGEHEFSSNYGDFKGIDTWTYFPSQAVLTPLVITTNKQANVKGTKSVRFLNDNDGSGTVTVGDNIEYTITYSNLNPGNSDAINFVVKDSLPSQLTYVSAAITAATAGNNITLNSSYNGSGAVTNSGTLRVGDTITIKITATINNANGSNPISNQANATFNTPDNPSGTVGTVFTDADSAGATTNPPTLGNYFLQTADDGVNLGNDPSKTGDDDPTLFTALNVVSSNPQMLLIKRITRINNQDLTDIVDGRSDVSATATNYVPAPYDADDNDAKWPASYLRGLINAGTVKPGDEVEYTIYFLSKGQGNATNVKLCDLVPSNTTFIPTAFNGMTPNDGGLVGADQGIALAVGSNTPTVYLSNVADGSDRGRFYLANDSTTPSSCGANTNGAVVVNITRSPDLPNLPPATNPGTPANSYGFIRFRAKVK</sequence>